<evidence type="ECO:0000313" key="1">
    <source>
        <dbReference type="EMBL" id="MBG9387631.1"/>
    </source>
</evidence>
<dbReference type="PANTHER" id="PTHR35530:SF1">
    <property type="entry name" value="2-HYDROXYMUCONATE TAUTOMERASE"/>
    <property type="match status" value="1"/>
</dbReference>
<dbReference type="EMBL" id="JADWYS010000001">
    <property type="protein sequence ID" value="MBG9387631.1"/>
    <property type="molecule type" value="Genomic_DNA"/>
</dbReference>
<accession>A0A931MFU0</accession>
<dbReference type="AlphaFoldDB" id="A0A931MFU0"/>
<organism evidence="1 2">
    <name type="scientific">Caenimonas aquaedulcis</name>
    <dbReference type="NCBI Taxonomy" id="2793270"/>
    <lineage>
        <taxon>Bacteria</taxon>
        <taxon>Pseudomonadati</taxon>
        <taxon>Pseudomonadota</taxon>
        <taxon>Betaproteobacteria</taxon>
        <taxon>Burkholderiales</taxon>
        <taxon>Comamonadaceae</taxon>
        <taxon>Caenimonas</taxon>
    </lineage>
</organism>
<reference evidence="1" key="1">
    <citation type="submission" date="2020-11" db="EMBL/GenBank/DDBJ databases">
        <title>Bacterial whole genome sequence for Caenimonas sp. DR4.4.</title>
        <authorList>
            <person name="Le V."/>
            <person name="Ko S.-R."/>
            <person name="Ahn C.-Y."/>
            <person name="Oh H.-M."/>
        </authorList>
    </citation>
    <scope>NUCLEOTIDE SEQUENCE</scope>
    <source>
        <strain evidence="1">DR4.4</strain>
    </source>
</reference>
<sequence length="135" mass="14241">MPFVDLTLHHSKPTSEGLKAVREGLTRLMSDVLRKRADLTVVAITVESPSGIAMGGTPLEPGAWSGRLVAFVTAGTNSEGEKARFLAEAYRLLAQHLSPPASPFYIVVQEVPAGAWGYDGRSQAGRAQASVPVAA</sequence>
<comment type="caution">
    <text evidence="1">The sequence shown here is derived from an EMBL/GenBank/DDBJ whole genome shotgun (WGS) entry which is preliminary data.</text>
</comment>
<dbReference type="InterPro" id="IPR014347">
    <property type="entry name" value="Tautomerase/MIF_sf"/>
</dbReference>
<evidence type="ECO:0000313" key="2">
    <source>
        <dbReference type="Proteomes" id="UP000651050"/>
    </source>
</evidence>
<dbReference type="Proteomes" id="UP000651050">
    <property type="component" value="Unassembled WGS sequence"/>
</dbReference>
<proteinExistence type="predicted"/>
<dbReference type="RefSeq" id="WP_196985539.1">
    <property type="nucleotide sequence ID" value="NZ_JADWYS010000001.1"/>
</dbReference>
<name>A0A931MFU0_9BURK</name>
<protein>
    <submittedName>
        <fullName evidence="1">4-oxalocrotonate tautomerase</fullName>
    </submittedName>
</protein>
<dbReference type="Gene3D" id="3.30.429.10">
    <property type="entry name" value="Macrophage Migration Inhibitory Factor"/>
    <property type="match status" value="2"/>
</dbReference>
<gene>
    <name evidence="1" type="ORF">I5803_06350</name>
</gene>
<dbReference type="PANTHER" id="PTHR35530">
    <property type="entry name" value="TAUTOMERASE-RELATED"/>
    <property type="match status" value="1"/>
</dbReference>
<dbReference type="SUPFAM" id="SSF55331">
    <property type="entry name" value="Tautomerase/MIF"/>
    <property type="match status" value="1"/>
</dbReference>
<keyword evidence="2" id="KW-1185">Reference proteome</keyword>